<dbReference type="Gene3D" id="3.40.50.720">
    <property type="entry name" value="NAD(P)-binding Rossmann-like Domain"/>
    <property type="match status" value="1"/>
</dbReference>
<dbReference type="InterPro" id="IPR021295">
    <property type="entry name" value="DUF2867"/>
</dbReference>
<proteinExistence type="predicted"/>
<organism evidence="2 3">
    <name type="scientific">Gramella jeungdoensis</name>
    <dbReference type="NCBI Taxonomy" id="708091"/>
    <lineage>
        <taxon>Bacteria</taxon>
        <taxon>Pseudomonadati</taxon>
        <taxon>Bacteroidota</taxon>
        <taxon>Flavobacteriia</taxon>
        <taxon>Flavobacteriales</taxon>
        <taxon>Flavobacteriaceae</taxon>
        <taxon>Christiangramia</taxon>
    </lineage>
</organism>
<dbReference type="PANTHER" id="PTHR48079:SF6">
    <property type="entry name" value="NAD(P)-BINDING DOMAIN-CONTAINING PROTEIN-RELATED"/>
    <property type="match status" value="1"/>
</dbReference>
<comment type="caution">
    <text evidence="2">The sequence shown here is derived from an EMBL/GenBank/DDBJ whole genome shotgun (WGS) entry which is preliminary data.</text>
</comment>
<feature type="domain" description="NAD(P)-binding" evidence="1">
    <location>
        <begin position="7"/>
        <end position="148"/>
    </location>
</feature>
<gene>
    <name evidence="2" type="ORF">NE848_00515</name>
</gene>
<dbReference type="InterPro" id="IPR036291">
    <property type="entry name" value="NAD(P)-bd_dom_sf"/>
</dbReference>
<evidence type="ECO:0000313" key="3">
    <source>
        <dbReference type="Proteomes" id="UP001155077"/>
    </source>
</evidence>
<dbReference type="PANTHER" id="PTHR48079">
    <property type="entry name" value="PROTEIN YEEZ"/>
    <property type="match status" value="1"/>
</dbReference>
<keyword evidence="3" id="KW-1185">Reference proteome</keyword>
<dbReference type="Proteomes" id="UP001155077">
    <property type="component" value="Unassembled WGS sequence"/>
</dbReference>
<dbReference type="RefSeq" id="WP_252110261.1">
    <property type="nucleotide sequence ID" value="NZ_JAMSCK010000001.1"/>
</dbReference>
<dbReference type="InterPro" id="IPR051783">
    <property type="entry name" value="NAD(P)-dependent_oxidoreduct"/>
</dbReference>
<protein>
    <submittedName>
        <fullName evidence="2">SDR family oxidoreductase</fullName>
    </submittedName>
</protein>
<dbReference type="InterPro" id="IPR016040">
    <property type="entry name" value="NAD(P)-bd_dom"/>
</dbReference>
<dbReference type="Pfam" id="PF11066">
    <property type="entry name" value="DUF2867"/>
    <property type="match status" value="1"/>
</dbReference>
<dbReference type="SUPFAM" id="SSF51735">
    <property type="entry name" value="NAD(P)-binding Rossmann-fold domains"/>
    <property type="match status" value="1"/>
</dbReference>
<accession>A0ABT0YWL8</accession>
<reference evidence="2" key="1">
    <citation type="submission" date="2022-06" db="EMBL/GenBank/DDBJ databases">
        <title>Gramella sediminis sp. nov., isolated from deep-sea sediment of the Indian Ocean.</title>
        <authorList>
            <person name="Yang L."/>
        </authorList>
    </citation>
    <scope>NUCLEOTIDE SEQUENCE</scope>
    <source>
        <strain evidence="2">HMD3159</strain>
    </source>
</reference>
<dbReference type="EMBL" id="JAMSCK010000001">
    <property type="protein sequence ID" value="MCM8567846.1"/>
    <property type="molecule type" value="Genomic_DNA"/>
</dbReference>
<dbReference type="Pfam" id="PF13460">
    <property type="entry name" value="NAD_binding_10"/>
    <property type="match status" value="1"/>
</dbReference>
<evidence type="ECO:0000259" key="1">
    <source>
        <dbReference type="Pfam" id="PF13460"/>
    </source>
</evidence>
<name>A0ABT0YWL8_9FLAO</name>
<sequence>MRILLTGANGYIGMRLLPQLLEQGHDLVCAVRNRNRFTSIDKLKKNVEIVEIDFLEDSSPPEAIKNIDVAYYLIHSMTATTKDFDKQEARAAENFNKMIAETSVNQVIYLSGIINEEKLSKHLKSRKRVEEILYKGDFNLTVLRAAIIVGSGSSSFEIIRDLCEKLPFMITPKWVNTRCQPIAIRDIIKYLTGVIGRKECYNESFDVGGPDILTYQEMMEKYAEVRGLKILIAGVPVMSPKLSSYWLYFVTSTSYRLAQNLVDSMSVEVITKDTRLQEMLKIEPIHYKEAIKLAFYKIEQNEVISSWKDSLSSGRFRKELNKYIQIPKYGCLQDKKSVKIENPDEVLARIWAIGGLTGWYYGNWLWKVRGYLDKLAGGVGLRRGRTNPNKINAGDSLDFWRVLMADKQERRLLLFAEMKVPGEAWLEFKIDEENVLHQNATFRPKGLLGRTYWYSMYPFHYFIFEGMINRIAKGNKKK</sequence>
<evidence type="ECO:0000313" key="2">
    <source>
        <dbReference type="EMBL" id="MCM8567846.1"/>
    </source>
</evidence>